<dbReference type="InterPro" id="IPR036388">
    <property type="entry name" value="WH-like_DNA-bd_sf"/>
</dbReference>
<reference evidence="5 6" key="1">
    <citation type="journal article" date="2015" name="PeerJ">
        <title>First genomic representation of candidate bacterial phylum KSB3 points to enhanced environmental sensing as a trigger of wastewater bulking.</title>
        <authorList>
            <person name="Sekiguchi Y."/>
            <person name="Ohashi A."/>
            <person name="Parks D.H."/>
            <person name="Yamauchi T."/>
            <person name="Tyson G.W."/>
            <person name="Hugenholtz P."/>
        </authorList>
    </citation>
    <scope>NUCLEOTIDE SEQUENCE [LARGE SCALE GENOMIC DNA]</scope>
</reference>
<dbReference type="InterPro" id="IPR005650">
    <property type="entry name" value="BlaI_family"/>
</dbReference>
<accession>A0A081BN84</accession>
<dbReference type="Gene3D" id="1.10.10.10">
    <property type="entry name" value="Winged helix-like DNA-binding domain superfamily/Winged helix DNA-binding domain"/>
    <property type="match status" value="1"/>
</dbReference>
<keyword evidence="3" id="KW-0238">DNA-binding</keyword>
<sequence length="131" mass="15153">MAKKKAELPELSRAEYDILRVLWKGGEQTVREAHDQLQQTYGWAYTTTKTMMDRMVAKGLLRRDTFHGVFVYTPLISRPAGLARFIQFFADRVLETDPSAVVAMFAKSQAISQDEIHELEQLLHQQRQEVK</sequence>
<evidence type="ECO:0000256" key="1">
    <source>
        <dbReference type="ARBA" id="ARBA00011046"/>
    </source>
</evidence>
<name>A0A081BN84_9BACT</name>
<evidence type="ECO:0008006" key="7">
    <source>
        <dbReference type="Google" id="ProtNLM"/>
    </source>
</evidence>
<dbReference type="AlphaFoldDB" id="A0A081BN84"/>
<evidence type="ECO:0000313" key="5">
    <source>
        <dbReference type="EMBL" id="GAK51850.1"/>
    </source>
</evidence>
<dbReference type="Gene3D" id="1.10.4040.10">
    <property type="entry name" value="Penicillinase repressor domain"/>
    <property type="match status" value="1"/>
</dbReference>
<comment type="similarity">
    <text evidence="1">Belongs to the BlaI transcriptional regulatory family.</text>
</comment>
<dbReference type="PIRSF" id="PIRSF019455">
    <property type="entry name" value="CopR_AtkY"/>
    <property type="match status" value="1"/>
</dbReference>
<gene>
    <name evidence="5" type="ORF">U14_03096</name>
</gene>
<keyword evidence="2" id="KW-0805">Transcription regulation</keyword>
<dbReference type="STRING" id="1499966.U14_03096"/>
<dbReference type="GO" id="GO:0045892">
    <property type="term" value="P:negative regulation of DNA-templated transcription"/>
    <property type="evidence" value="ECO:0007669"/>
    <property type="project" value="InterPro"/>
</dbReference>
<keyword evidence="6" id="KW-1185">Reference proteome</keyword>
<dbReference type="EMBL" id="DF820457">
    <property type="protein sequence ID" value="GAK51850.1"/>
    <property type="molecule type" value="Genomic_DNA"/>
</dbReference>
<dbReference type="SUPFAM" id="SSF46785">
    <property type="entry name" value="Winged helix' DNA-binding domain"/>
    <property type="match status" value="1"/>
</dbReference>
<evidence type="ECO:0000313" key="6">
    <source>
        <dbReference type="Proteomes" id="UP000030700"/>
    </source>
</evidence>
<dbReference type="InterPro" id="IPR036390">
    <property type="entry name" value="WH_DNA-bd_sf"/>
</dbReference>
<dbReference type="GO" id="GO:0003677">
    <property type="term" value="F:DNA binding"/>
    <property type="evidence" value="ECO:0007669"/>
    <property type="project" value="UniProtKB-KW"/>
</dbReference>
<proteinExistence type="inferred from homology"/>
<organism evidence="5 6">
    <name type="scientific">Candidatus Moduliflexus flocculans</name>
    <dbReference type="NCBI Taxonomy" id="1499966"/>
    <lineage>
        <taxon>Bacteria</taxon>
        <taxon>Candidatus Moduliflexota</taxon>
        <taxon>Candidatus Moduliflexia</taxon>
        <taxon>Candidatus Moduliflexales</taxon>
        <taxon>Candidatus Moduliflexaceae</taxon>
    </lineage>
</organism>
<dbReference type="HOGENOM" id="CLU_119090_3_0_0"/>
<keyword evidence="4" id="KW-0804">Transcription</keyword>
<evidence type="ECO:0000256" key="3">
    <source>
        <dbReference type="ARBA" id="ARBA00023125"/>
    </source>
</evidence>
<protein>
    <recommendedName>
        <fullName evidence="7">Transcriptional repressor, CopY family</fullName>
    </recommendedName>
</protein>
<evidence type="ECO:0000256" key="2">
    <source>
        <dbReference type="ARBA" id="ARBA00023015"/>
    </source>
</evidence>
<evidence type="ECO:0000256" key="4">
    <source>
        <dbReference type="ARBA" id="ARBA00023163"/>
    </source>
</evidence>
<dbReference type="Proteomes" id="UP000030700">
    <property type="component" value="Unassembled WGS sequence"/>
</dbReference>
<dbReference type="Pfam" id="PF03965">
    <property type="entry name" value="Penicillinase_R"/>
    <property type="match status" value="1"/>
</dbReference>